<organism evidence="3">
    <name type="scientific">Ignavibacterium album</name>
    <dbReference type="NCBI Taxonomy" id="591197"/>
    <lineage>
        <taxon>Bacteria</taxon>
        <taxon>Pseudomonadati</taxon>
        <taxon>Ignavibacteriota</taxon>
        <taxon>Ignavibacteria</taxon>
        <taxon>Ignavibacteriales</taxon>
        <taxon>Ignavibacteriaceae</taxon>
        <taxon>Ignavibacterium</taxon>
    </lineage>
</organism>
<gene>
    <name evidence="3" type="ORF">ENS56_07075</name>
</gene>
<dbReference type="SUPFAM" id="SSF53756">
    <property type="entry name" value="UDP-Glycosyltransferase/glycogen phosphorylase"/>
    <property type="match status" value="1"/>
</dbReference>
<sequence length="334" mass="38368">MTNILIVRKHNQIGDMLCSLSLYKAIKKKYPDSHITLVASKTNYQIPFFDINPFVNRVLIYDKSSYKTILSFYRQLRDRKYDYGFVPSTIKVSRTSHIINFLSGAKIRVGVNSIDGIENKSSFLLNLKDDFNWKDKHQQIRNLEIARLAGFDLSDDELKNIKIEFSDEEILFAKNFIRENFPDYTKKIIAFHPGAGKIDNTYPAEKFLELIKKIYKAYNNYVLITSGWTDGKIINKISSQLDEQSIRYKVLHNLSVKKLGAILSMIDLYITNDTGTMHIAGFSGTKMISLFGPTNPKEWAPQTNNSFFIKSQTGEIKDISVDEIFNLSQKILNG</sequence>
<dbReference type="Pfam" id="PF01075">
    <property type="entry name" value="Glyco_transf_9"/>
    <property type="match status" value="1"/>
</dbReference>
<dbReference type="Gene3D" id="3.40.50.2000">
    <property type="entry name" value="Glycogen Phosphorylase B"/>
    <property type="match status" value="2"/>
</dbReference>
<dbReference type="GO" id="GO:0008713">
    <property type="term" value="F:ADP-heptose-lipopolysaccharide heptosyltransferase activity"/>
    <property type="evidence" value="ECO:0007669"/>
    <property type="project" value="TreeGrafter"/>
</dbReference>
<keyword evidence="2 3" id="KW-0808">Transferase</keyword>
<dbReference type="AlphaFoldDB" id="A0A832DFM0"/>
<reference evidence="3" key="1">
    <citation type="journal article" date="2020" name="mSystems">
        <title>Genome- and Community-Level Interaction Insights into Carbon Utilization and Element Cycling Functions of Hydrothermarchaeota in Hydrothermal Sediment.</title>
        <authorList>
            <person name="Zhou Z."/>
            <person name="Liu Y."/>
            <person name="Xu W."/>
            <person name="Pan J."/>
            <person name="Luo Z.H."/>
            <person name="Li M."/>
        </authorList>
    </citation>
    <scope>NUCLEOTIDE SEQUENCE [LARGE SCALE GENOMIC DNA]</scope>
    <source>
        <strain evidence="3">SpSt-500</strain>
    </source>
</reference>
<dbReference type="CDD" id="cd03789">
    <property type="entry name" value="GT9_LPS_heptosyltransferase"/>
    <property type="match status" value="1"/>
</dbReference>
<keyword evidence="1" id="KW-0328">Glycosyltransferase</keyword>
<dbReference type="InterPro" id="IPR002201">
    <property type="entry name" value="Glyco_trans_9"/>
</dbReference>
<dbReference type="GO" id="GO:0009244">
    <property type="term" value="P:lipopolysaccharide core region biosynthetic process"/>
    <property type="evidence" value="ECO:0007669"/>
    <property type="project" value="TreeGrafter"/>
</dbReference>
<protein>
    <submittedName>
        <fullName evidence="3">Lipopolysaccharide heptosyltransferase family protein</fullName>
    </submittedName>
</protein>
<dbReference type="InterPro" id="IPR051199">
    <property type="entry name" value="LPS_LOS_Heptosyltrfase"/>
</dbReference>
<evidence type="ECO:0000256" key="1">
    <source>
        <dbReference type="ARBA" id="ARBA00022676"/>
    </source>
</evidence>
<dbReference type="GO" id="GO:0005829">
    <property type="term" value="C:cytosol"/>
    <property type="evidence" value="ECO:0007669"/>
    <property type="project" value="TreeGrafter"/>
</dbReference>
<accession>A0A832DFM0</accession>
<name>A0A832DFM0_9BACT</name>
<evidence type="ECO:0000313" key="3">
    <source>
        <dbReference type="EMBL" id="HGT47779.1"/>
    </source>
</evidence>
<evidence type="ECO:0000256" key="2">
    <source>
        <dbReference type="ARBA" id="ARBA00022679"/>
    </source>
</evidence>
<dbReference type="PANTHER" id="PTHR30160">
    <property type="entry name" value="TETRAACYLDISACCHARIDE 4'-KINASE-RELATED"/>
    <property type="match status" value="1"/>
</dbReference>
<proteinExistence type="predicted"/>
<comment type="caution">
    <text evidence="3">The sequence shown here is derived from an EMBL/GenBank/DDBJ whole genome shotgun (WGS) entry which is preliminary data.</text>
</comment>
<dbReference type="EMBL" id="DSVI01000008">
    <property type="protein sequence ID" value="HGT47779.1"/>
    <property type="molecule type" value="Genomic_DNA"/>
</dbReference>
<dbReference type="PANTHER" id="PTHR30160:SF7">
    <property type="entry name" value="ADP-HEPTOSE--LPS HEPTOSYLTRANSFERASE 2"/>
    <property type="match status" value="1"/>
</dbReference>